<dbReference type="EMBL" id="CP113432">
    <property type="protein sequence ID" value="WAI47142.1"/>
    <property type="molecule type" value="Genomic_DNA"/>
</dbReference>
<name>A0ABY6ZQF9_9PSED</name>
<accession>A0ABY6ZQF9</accession>
<gene>
    <name evidence="1" type="ORF">OU419_15285</name>
</gene>
<evidence type="ECO:0000313" key="1">
    <source>
        <dbReference type="EMBL" id="WAI47142.1"/>
    </source>
</evidence>
<evidence type="ECO:0000313" key="2">
    <source>
        <dbReference type="Proteomes" id="UP001163624"/>
    </source>
</evidence>
<reference evidence="1" key="1">
    <citation type="submission" date="2022-11" db="EMBL/GenBank/DDBJ databases">
        <title>Pseudomonas triclosanedens sp. nov., a triclosan degrader isolated from activated sludge.</title>
        <authorList>
            <person name="Yin Y."/>
            <person name="Lu Z."/>
        </authorList>
    </citation>
    <scope>NUCLEOTIDE SEQUENCE</scope>
    <source>
        <strain evidence="1">ZM23</strain>
    </source>
</reference>
<dbReference type="RefSeq" id="WP_254474100.1">
    <property type="nucleotide sequence ID" value="NZ_CP113432.1"/>
</dbReference>
<proteinExistence type="predicted"/>
<sequence length="140" mass="16325">MKLHEFSKAKELFRSATELSIDAEIITDEIARNYIKKVFEKYKPGKTSGHFSISSSARRIPTDEYESSFSRNLKEEKAYVFFEQNQIDKNTVFIISDARELSKVIENSFGMEYFISNQETSYLIAVNWYSIEYTGEVNLN</sequence>
<keyword evidence="2" id="KW-1185">Reference proteome</keyword>
<organism evidence="1 2">
    <name type="scientific">Pseudomonas triclosanedens</name>
    <dbReference type="NCBI Taxonomy" id="2961893"/>
    <lineage>
        <taxon>Bacteria</taxon>
        <taxon>Pseudomonadati</taxon>
        <taxon>Pseudomonadota</taxon>
        <taxon>Gammaproteobacteria</taxon>
        <taxon>Pseudomonadales</taxon>
        <taxon>Pseudomonadaceae</taxon>
        <taxon>Pseudomonas</taxon>
    </lineage>
</organism>
<dbReference type="Proteomes" id="UP001163624">
    <property type="component" value="Chromosome"/>
</dbReference>
<protein>
    <submittedName>
        <fullName evidence="1">Uncharacterized protein</fullName>
    </submittedName>
</protein>